<evidence type="ECO:0000259" key="1">
    <source>
        <dbReference type="Pfam" id="PF10105"/>
    </source>
</evidence>
<gene>
    <name evidence="2" type="ORF">D7V94_05535</name>
</gene>
<dbReference type="OrthoDB" id="9780488at2"/>
<keyword evidence="3" id="KW-1185">Reference proteome</keyword>
<reference evidence="2 3" key="1">
    <citation type="submission" date="2018-09" db="EMBL/GenBank/DDBJ databases">
        <title>Murine metabolic-syndrome-specific gut microbial biobank.</title>
        <authorList>
            <person name="Liu C."/>
        </authorList>
    </citation>
    <scope>NUCLEOTIDE SEQUENCE [LARGE SCALE GENOMIC DNA]</scope>
    <source>
        <strain evidence="2 3">0.1xD8-82</strain>
    </source>
</reference>
<dbReference type="Pfam" id="PF10105">
    <property type="entry name" value="DUF2344"/>
    <property type="match status" value="1"/>
</dbReference>
<accession>A0A3A9AN20</accession>
<proteinExistence type="predicted"/>
<comment type="caution">
    <text evidence="2">The sequence shown here is derived from an EMBL/GenBank/DDBJ whole genome shotgun (WGS) entry which is preliminary data.</text>
</comment>
<name>A0A3A9AN20_9FIRM</name>
<dbReference type="NCBIfam" id="TIGR03936">
    <property type="entry name" value="sam_1_link_chp"/>
    <property type="match status" value="1"/>
</dbReference>
<protein>
    <submittedName>
        <fullName evidence="2">DUF2344 domain-containing protein</fullName>
    </submittedName>
</protein>
<organism evidence="2 3">
    <name type="scientific">Parablautia intestinalis</name>
    <dbReference type="NCBI Taxonomy" id="2320100"/>
    <lineage>
        <taxon>Bacteria</taxon>
        <taxon>Bacillati</taxon>
        <taxon>Bacillota</taxon>
        <taxon>Clostridia</taxon>
        <taxon>Lachnospirales</taxon>
        <taxon>Lachnospiraceae</taxon>
        <taxon>Parablautia</taxon>
    </lineage>
</organism>
<feature type="domain" description="DUF2344" evidence="1">
    <location>
        <begin position="2"/>
        <end position="184"/>
    </location>
</feature>
<dbReference type="RefSeq" id="WP_120467620.1">
    <property type="nucleotide sequence ID" value="NZ_RAYQ01000004.1"/>
</dbReference>
<evidence type="ECO:0000313" key="2">
    <source>
        <dbReference type="EMBL" id="RKI92787.1"/>
    </source>
</evidence>
<dbReference type="InterPro" id="IPR018768">
    <property type="entry name" value="DUF2344"/>
</dbReference>
<dbReference type="EMBL" id="RAYQ01000004">
    <property type="protein sequence ID" value="RKI92787.1"/>
    <property type="molecule type" value="Genomic_DNA"/>
</dbReference>
<evidence type="ECO:0000313" key="3">
    <source>
        <dbReference type="Proteomes" id="UP000280696"/>
    </source>
</evidence>
<sequence length="225" mass="25640">MKVRVKFSKYGPVKFIGHLDIMHYFQKAVRRAGIDVAYSEGFSPHQIMSFASPLSVGHTSDGEYFDMEVNSFTDEADMLQRLNQVMVEGIDVLQVRFLDKGEGNAMASVSGASYLVAFSDKFILPSNWKDAFLSFYQQSHIPVVKKTKKGQREIDLKESIYQLEVRGDKVYMLVDAGSGSNIKPEFVMETFFERTGTVLPEYPFRIHRVETYKRAENGRLVPLIV</sequence>
<dbReference type="AlphaFoldDB" id="A0A3A9AN20"/>
<dbReference type="Proteomes" id="UP000280696">
    <property type="component" value="Unassembled WGS sequence"/>
</dbReference>